<protein>
    <recommendedName>
        <fullName evidence="5">6-phosphogluconolactonase</fullName>
    </recommendedName>
</protein>
<dbReference type="RefSeq" id="WP_068613096.1">
    <property type="nucleotide sequence ID" value="NZ_CP016268.1"/>
</dbReference>
<keyword evidence="4" id="KW-1185">Reference proteome</keyword>
<dbReference type="GO" id="GO:0017057">
    <property type="term" value="F:6-phosphogluconolactonase activity"/>
    <property type="evidence" value="ECO:0007669"/>
    <property type="project" value="TreeGrafter"/>
</dbReference>
<dbReference type="GO" id="GO:0006006">
    <property type="term" value="P:glucose metabolic process"/>
    <property type="evidence" value="ECO:0007669"/>
    <property type="project" value="UniProtKB-KW"/>
</dbReference>
<evidence type="ECO:0000313" key="4">
    <source>
        <dbReference type="Proteomes" id="UP000092695"/>
    </source>
</evidence>
<dbReference type="STRING" id="1548547.BA177_03905"/>
<dbReference type="InterPro" id="IPR015943">
    <property type="entry name" value="WD40/YVTN_repeat-like_dom_sf"/>
</dbReference>
<name>A0A193LD82_9GAMM</name>
<evidence type="ECO:0000256" key="1">
    <source>
        <dbReference type="ARBA" id="ARBA00005564"/>
    </source>
</evidence>
<dbReference type="GO" id="GO:0005829">
    <property type="term" value="C:cytosol"/>
    <property type="evidence" value="ECO:0007669"/>
    <property type="project" value="TreeGrafter"/>
</dbReference>
<dbReference type="InterPro" id="IPR050282">
    <property type="entry name" value="Cycloisomerase_2"/>
</dbReference>
<evidence type="ECO:0000313" key="3">
    <source>
        <dbReference type="EMBL" id="ANO50467.1"/>
    </source>
</evidence>
<organism evidence="3 4">
    <name type="scientific">Woeseia oceani</name>
    <dbReference type="NCBI Taxonomy" id="1548547"/>
    <lineage>
        <taxon>Bacteria</taxon>
        <taxon>Pseudomonadati</taxon>
        <taxon>Pseudomonadota</taxon>
        <taxon>Gammaproteobacteria</taxon>
        <taxon>Woeseiales</taxon>
        <taxon>Woeseiaceae</taxon>
        <taxon>Woeseia</taxon>
    </lineage>
</organism>
<gene>
    <name evidence="3" type="ORF">BA177_03905</name>
</gene>
<evidence type="ECO:0008006" key="5">
    <source>
        <dbReference type="Google" id="ProtNLM"/>
    </source>
</evidence>
<dbReference type="PANTHER" id="PTHR30344">
    <property type="entry name" value="6-PHOSPHOGLUCONOLACTONASE-RELATED"/>
    <property type="match status" value="1"/>
</dbReference>
<dbReference type="AlphaFoldDB" id="A0A193LD82"/>
<comment type="similarity">
    <text evidence="1">Belongs to the cycloisomerase 2 family.</text>
</comment>
<dbReference type="PANTHER" id="PTHR30344:SF1">
    <property type="entry name" value="6-PHOSPHOGLUCONOLACTONASE"/>
    <property type="match status" value="1"/>
</dbReference>
<dbReference type="InterPro" id="IPR019405">
    <property type="entry name" value="Lactonase_7-beta_prop"/>
</dbReference>
<accession>A0A193LD82</accession>
<dbReference type="SUPFAM" id="SSF75011">
    <property type="entry name" value="3-carboxy-cis,cis-mucoante lactonizing enzyme"/>
    <property type="match status" value="1"/>
</dbReference>
<dbReference type="EMBL" id="CP016268">
    <property type="protein sequence ID" value="ANO50467.1"/>
    <property type="molecule type" value="Genomic_DNA"/>
</dbReference>
<dbReference type="Pfam" id="PF10282">
    <property type="entry name" value="Lactonase"/>
    <property type="match status" value="1"/>
</dbReference>
<evidence type="ECO:0000256" key="2">
    <source>
        <dbReference type="ARBA" id="ARBA00022526"/>
    </source>
</evidence>
<dbReference type="KEGG" id="woc:BA177_03905"/>
<dbReference type="Proteomes" id="UP000092695">
    <property type="component" value="Chromosome"/>
</dbReference>
<reference evidence="3 4" key="1">
    <citation type="submission" date="2016-06" db="EMBL/GenBank/DDBJ databases">
        <title>Complete genome sequence of a deep-branching marine Gamma Proteobacterium Woeseia oceani type strain XK5.</title>
        <authorList>
            <person name="Mu D."/>
            <person name="Du Z."/>
        </authorList>
    </citation>
    <scope>NUCLEOTIDE SEQUENCE [LARGE SCALE GENOMIC DNA]</scope>
    <source>
        <strain evidence="3 4">XK5</strain>
    </source>
</reference>
<keyword evidence="2" id="KW-0119">Carbohydrate metabolism</keyword>
<dbReference type="OrthoDB" id="5762010at2"/>
<dbReference type="Gene3D" id="2.130.10.10">
    <property type="entry name" value="YVTN repeat-like/Quinoprotein amine dehydrogenase"/>
    <property type="match status" value="1"/>
</dbReference>
<sequence length="366" mass="38610">MKARQVVKGSVERSMLVFCASFPNGRGGAIHGCRLDPDSGQLTAVHHTCDIENPFFLVLSPSGNELYSVHAPGKFAGPEHSQIAAYKLEGRDRVPRLLKRQSTHGAGACYLSISASGKTLLAANYASGSLASIPLDDNGSPSEAASVIGVTHAESEPEPQTQSHPHCIVTSADDRFAIIADLGLDLIQSYRFDAVTHRLAPAGSSGIALTTGSGPRHLVFAREGEYGYVINERRSTITLFGYDKQTGDLIERHSCSTLPDGYDGENAAADIVLAANGRYMYACNRGHDSIAVYCIADDGLPDCIEITSSHGHLPQSLAISPCGSFLLCANSGSGCIVVFRIDAVTGQLSTTGQSIALPFPSCLAIC</sequence>
<proteinExistence type="inferred from homology"/>
<keyword evidence="2" id="KW-0313">Glucose metabolism</keyword>